<sequence>MSSVLIDLHLRSSDVFETIFLRLQPLDVTTRYPESSTHTREAWRNPPFRPQVHYGGTNLPFYSASNYDVSKPSQSDASILPDTPSTNSTTTTPFSDISFFSDIYSTSSSDTCSSNTSFSDISETPFSSDASTECNCGSILFDALDSGLGGTPFITKALETVRLYGGYQGLERIVDPVEQLSLCKTCPKEEALREFLYTVCKGVIRQYRHFYYALEEHYETVVYRRSCSSYEREQHDYTFMLYAAKIERIIASVDRIDRVLPEQPVYDGDTWYALANQGDQLADATGRLREQVVFSHG</sequence>
<gene>
    <name evidence="1" type="ORF">AbraCBS73388_001962</name>
</gene>
<organism evidence="1 2">
    <name type="scientific">Aspergillus brasiliensis</name>
    <dbReference type="NCBI Taxonomy" id="319629"/>
    <lineage>
        <taxon>Eukaryota</taxon>
        <taxon>Fungi</taxon>
        <taxon>Dikarya</taxon>
        <taxon>Ascomycota</taxon>
        <taxon>Pezizomycotina</taxon>
        <taxon>Eurotiomycetes</taxon>
        <taxon>Eurotiomycetidae</taxon>
        <taxon>Eurotiales</taxon>
        <taxon>Aspergillaceae</taxon>
        <taxon>Aspergillus</taxon>
        <taxon>Aspergillus subgen. Circumdati</taxon>
    </lineage>
</organism>
<proteinExistence type="predicted"/>
<comment type="caution">
    <text evidence="1">The sequence shown here is derived from an EMBL/GenBank/DDBJ whole genome shotgun (WGS) entry which is preliminary data.</text>
</comment>
<protein>
    <submittedName>
        <fullName evidence="1">Uncharacterized protein</fullName>
    </submittedName>
</protein>
<reference evidence="1" key="1">
    <citation type="submission" date="2022-07" db="EMBL/GenBank/DDBJ databases">
        <title>Taxonomy of Aspergillus series Nigri: significant species reduction supported by multi-species coalescent approaches.</title>
        <authorList>
            <person name="Bian C."/>
            <person name="Kusuya Y."/>
            <person name="Sklenar F."/>
            <person name="D'hooge E."/>
            <person name="Yaguchi T."/>
            <person name="Takahashi H."/>
            <person name="Hubka V."/>
        </authorList>
    </citation>
    <scope>NUCLEOTIDE SEQUENCE</scope>
    <source>
        <strain evidence="1">CBS 733.88</strain>
    </source>
</reference>
<name>A0A9W6DSE2_9EURO</name>
<evidence type="ECO:0000313" key="1">
    <source>
        <dbReference type="EMBL" id="GKZ26015.1"/>
    </source>
</evidence>
<dbReference type="Proteomes" id="UP001143548">
    <property type="component" value="Unassembled WGS sequence"/>
</dbReference>
<dbReference type="EMBL" id="BROQ01000130">
    <property type="protein sequence ID" value="GKZ26015.1"/>
    <property type="molecule type" value="Genomic_DNA"/>
</dbReference>
<evidence type="ECO:0000313" key="2">
    <source>
        <dbReference type="Proteomes" id="UP001143548"/>
    </source>
</evidence>
<dbReference type="AlphaFoldDB" id="A0A9W6DSE2"/>
<accession>A0A9W6DSE2</accession>